<dbReference type="EMBL" id="JBHFFA010000003">
    <property type="protein sequence ID" value="KAL2632749.1"/>
    <property type="molecule type" value="Genomic_DNA"/>
</dbReference>
<evidence type="ECO:0000313" key="1">
    <source>
        <dbReference type="EMBL" id="KAL2632749.1"/>
    </source>
</evidence>
<reference evidence="1 2" key="1">
    <citation type="submission" date="2024-09" db="EMBL/GenBank/DDBJ databases">
        <title>Chromosome-scale assembly of Riccia fluitans.</title>
        <authorList>
            <person name="Paukszto L."/>
            <person name="Sawicki J."/>
            <person name="Karawczyk K."/>
            <person name="Piernik-Szablinska J."/>
            <person name="Szczecinska M."/>
            <person name="Mazdziarz M."/>
        </authorList>
    </citation>
    <scope>NUCLEOTIDE SEQUENCE [LARGE SCALE GENOMIC DNA]</scope>
    <source>
        <strain evidence="1">Rf_01</strain>
        <tissue evidence="1">Aerial parts of the thallus</tissue>
    </source>
</reference>
<gene>
    <name evidence="1" type="ORF">R1flu_004228</name>
</gene>
<protein>
    <submittedName>
        <fullName evidence="1">Uncharacterized protein</fullName>
    </submittedName>
</protein>
<proteinExistence type="predicted"/>
<comment type="caution">
    <text evidence="1">The sequence shown here is derived from an EMBL/GenBank/DDBJ whole genome shotgun (WGS) entry which is preliminary data.</text>
</comment>
<sequence>MKTPINELMAMVWKLMEIQCLPMAMKARLCESDLDKIISLSYPYPVYANTLQALLIKKVVDYELRRSCLHTLSYKIRAKAMGKVIDKKVTITEEGIKLAAPGGQQIFNTKEVIQEAFGLTESGVPFCNNLVWKPKYWQCVLFWDDPQVLGTKKKDVKVSFLDHRLNMHYIPFPSLLVICKNRQVLKLMSPSLMSRHYWTWL</sequence>
<organism evidence="1 2">
    <name type="scientific">Riccia fluitans</name>
    <dbReference type="NCBI Taxonomy" id="41844"/>
    <lineage>
        <taxon>Eukaryota</taxon>
        <taxon>Viridiplantae</taxon>
        <taxon>Streptophyta</taxon>
        <taxon>Embryophyta</taxon>
        <taxon>Marchantiophyta</taxon>
        <taxon>Marchantiopsida</taxon>
        <taxon>Marchantiidae</taxon>
        <taxon>Marchantiales</taxon>
        <taxon>Ricciaceae</taxon>
        <taxon>Riccia</taxon>
    </lineage>
</organism>
<accession>A0ABD1YPN6</accession>
<name>A0ABD1YPN6_9MARC</name>
<dbReference type="Proteomes" id="UP001605036">
    <property type="component" value="Unassembled WGS sequence"/>
</dbReference>
<evidence type="ECO:0000313" key="2">
    <source>
        <dbReference type="Proteomes" id="UP001605036"/>
    </source>
</evidence>
<keyword evidence="2" id="KW-1185">Reference proteome</keyword>
<dbReference type="AlphaFoldDB" id="A0ABD1YPN6"/>